<dbReference type="InterPro" id="IPR029333">
    <property type="entry name" value="BBS2_GAE_dom"/>
</dbReference>
<keyword evidence="3 7" id="KW-0963">Cytoplasm</keyword>
<dbReference type="Pfam" id="PF14781">
    <property type="entry name" value="BBS2_N"/>
    <property type="match status" value="1"/>
</dbReference>
<accession>T1G9V1</accession>
<evidence type="ECO:0000259" key="12">
    <source>
        <dbReference type="Pfam" id="PF23350"/>
    </source>
</evidence>
<dbReference type="InterPro" id="IPR029430">
    <property type="entry name" value="BBS2_N"/>
</dbReference>
<feature type="domain" description="Ciliary BBSome complex subunit 2 N-terminal" evidence="9">
    <location>
        <begin position="20"/>
        <end position="118"/>
    </location>
</feature>
<dbReference type="eggNOG" id="ENOG502QPWU">
    <property type="taxonomic scope" value="Eukaryota"/>
</dbReference>
<dbReference type="Pfam" id="PF23351">
    <property type="entry name" value="BBS2_CtH"/>
    <property type="match status" value="1"/>
</dbReference>
<feature type="domain" description="BBS2 platform" evidence="12">
    <location>
        <begin position="482"/>
        <end position="573"/>
    </location>
</feature>
<dbReference type="InterPro" id="IPR055379">
    <property type="entry name" value="BBS2_pf_dom"/>
</dbReference>
<feature type="domain" description="BBS2 C-terminal helix bundle" evidence="13">
    <location>
        <begin position="687"/>
        <end position="712"/>
    </location>
</feature>
<dbReference type="InParanoid" id="T1G9V1"/>
<sequence length="718" mass="81017">MIVPIFSLNVGHKIKLKQICVGRFDNKNISLAGSTTSDKVFIHNSSSVRNDSALRSNVNLLNINQTISCLTSGILGRDCRHDILFVGTQTNLLAYDVYNNQDLFHKDVADGSNVIVIGRMGLMDDEMVVVGGNCSIQGFDYQGNDCFWTVTGDNVTSLALMDFDGDSKMELLVGSEDYDIRIFKKDEIFAEISENEVLNNIYALNDCTFAYSLINGTVGLYNRQDREWRIKSKHIPDVMTSFDVNGDGVDELITGWSNGKVDARDLKTGETIFKENLLHPISGIVKADYKQDGNELLMCCCADGSITAYSHDVTGDLSMRTTTTTINPSQELLQELNRKKTTLLLELKNYERSIQKKRQEHPSPSKSNKSTTSTIPQNTHTHPTHTHTHTHAPYTHTHTHTHAHTPDTIIRCAIVFAEGCFNGESYCIHPAAHQLSSHVTVPLYPPKDGTVQLYVKVFVGYRHCEQLHVFELERSLPCFSSYLQVGHVQLPTPRSSVHMTVNERINRICLWLNQNFLLQEDLTCQTSELRVQFISLKDSSPLIIYANDSGKLTIETDDIEVAGNIIQHLSTFLHLQHLPSTANFPLEIDSIQQAFLFIKEYENTKDKLTSDMLDSTNIILTLVLKAEDSRALHDTRSMKENYKALMNMNREMVGTFQRKKNNQHEIRNIMKNINVLIQKFSKLRCGRHKMEVVGGCREALKNNNLPLFIKICNVGSLS</sequence>
<dbReference type="InterPro" id="IPR011047">
    <property type="entry name" value="Quinoprotein_ADH-like_sf"/>
</dbReference>
<evidence type="ECO:0000259" key="13">
    <source>
        <dbReference type="Pfam" id="PF23351"/>
    </source>
</evidence>
<dbReference type="Gene3D" id="2.130.10.10">
    <property type="entry name" value="YVTN repeat-like/Quinoprotein amine dehydrogenase"/>
    <property type="match status" value="1"/>
</dbReference>
<dbReference type="PANTHER" id="PTHR32465">
    <property type="entry name" value="BARDET-BIEDL SYNDROME 2 PROTEIN"/>
    <property type="match status" value="1"/>
</dbReference>
<dbReference type="EMBL" id="AMQM01004421">
    <property type="status" value="NOT_ANNOTATED_CDS"/>
    <property type="molecule type" value="Genomic_DNA"/>
</dbReference>
<dbReference type="SUPFAM" id="SSF50998">
    <property type="entry name" value="Quinoprotein alcohol dehydrogenase-like"/>
    <property type="match status" value="1"/>
</dbReference>
<dbReference type="InterPro" id="IPR055381">
    <property type="entry name" value="BBS2_CtH_dom"/>
</dbReference>
<dbReference type="Pfam" id="PF23353">
    <property type="entry name" value="BBS2_hp"/>
    <property type="match status" value="1"/>
</dbReference>
<gene>
    <name evidence="16" type="primary">20217847</name>
    <name evidence="15" type="ORF">HELRODRAFT_99764</name>
</gene>
<evidence type="ECO:0000256" key="4">
    <source>
        <dbReference type="ARBA" id="ARBA00023069"/>
    </source>
</evidence>
<dbReference type="EMBL" id="KB096551">
    <property type="protein sequence ID" value="ESO03961.1"/>
    <property type="molecule type" value="Genomic_DNA"/>
</dbReference>
<evidence type="ECO:0000313" key="16">
    <source>
        <dbReference type="EnsemblMetazoa" id="HelroP99764"/>
    </source>
</evidence>
<dbReference type="KEGG" id="hro:HELRODRAFT_99764"/>
<dbReference type="CTD" id="20217847"/>
<evidence type="ECO:0000259" key="9">
    <source>
        <dbReference type="Pfam" id="PF14781"/>
    </source>
</evidence>
<proteinExistence type="predicted"/>
<dbReference type="Proteomes" id="UP000015101">
    <property type="component" value="Unassembled WGS sequence"/>
</dbReference>
<dbReference type="OrthoDB" id="2120021at2759"/>
<dbReference type="GO" id="GO:0034464">
    <property type="term" value="C:BBSome"/>
    <property type="evidence" value="ECO:0000318"/>
    <property type="project" value="GO_Central"/>
</dbReference>
<dbReference type="GeneID" id="20217847"/>
<dbReference type="PANTHER" id="PTHR32465:SF0">
    <property type="entry name" value="BARDET-BIEDL SYNDROME 2 PROTEIN"/>
    <property type="match status" value="1"/>
</dbReference>
<dbReference type="RefSeq" id="XP_009017897.1">
    <property type="nucleotide sequence ID" value="XM_009019649.1"/>
</dbReference>
<feature type="compositionally biased region" description="Low complexity" evidence="8">
    <location>
        <begin position="362"/>
        <end position="374"/>
    </location>
</feature>
<evidence type="ECO:0000256" key="7">
    <source>
        <dbReference type="PIRNR" id="PIRNR013684"/>
    </source>
</evidence>
<evidence type="ECO:0000256" key="3">
    <source>
        <dbReference type="ARBA" id="ARBA00022490"/>
    </source>
</evidence>
<dbReference type="Pfam" id="PF23350">
    <property type="entry name" value="BBS2_pf"/>
    <property type="match status" value="1"/>
</dbReference>
<feature type="region of interest" description="Disordered" evidence="8">
    <location>
        <begin position="354"/>
        <end position="401"/>
    </location>
</feature>
<comment type="subcellular location">
    <subcellularLocation>
        <location evidence="1">Cell projection</location>
        <location evidence="1">Cilium</location>
    </subcellularLocation>
    <subcellularLocation>
        <location evidence="2">Cytoplasm</location>
        <location evidence="2">Cytoskeleton</location>
    </subcellularLocation>
</comment>
<dbReference type="PIRSF" id="PIRSF013684">
    <property type="entry name" value="BBS2"/>
    <property type="match status" value="1"/>
</dbReference>
<dbReference type="GO" id="GO:0036064">
    <property type="term" value="C:ciliary basal body"/>
    <property type="evidence" value="ECO:0000318"/>
    <property type="project" value="GO_Central"/>
</dbReference>
<dbReference type="STRING" id="6412.T1G9V1"/>
<evidence type="ECO:0000256" key="5">
    <source>
        <dbReference type="ARBA" id="ARBA00023212"/>
    </source>
</evidence>
<keyword evidence="4 7" id="KW-0969">Cilium</keyword>
<dbReference type="AlphaFoldDB" id="T1G9V1"/>
<evidence type="ECO:0000259" key="10">
    <source>
        <dbReference type="Pfam" id="PF14782"/>
    </source>
</evidence>
<reference evidence="17" key="1">
    <citation type="submission" date="2012-12" db="EMBL/GenBank/DDBJ databases">
        <authorList>
            <person name="Hellsten U."/>
            <person name="Grimwood J."/>
            <person name="Chapman J.A."/>
            <person name="Shapiro H."/>
            <person name="Aerts A."/>
            <person name="Otillar R.P."/>
            <person name="Terry A.Y."/>
            <person name="Boore J.L."/>
            <person name="Simakov O."/>
            <person name="Marletaz F."/>
            <person name="Cho S.-J."/>
            <person name="Edsinger-Gonzales E."/>
            <person name="Havlak P."/>
            <person name="Kuo D.-H."/>
            <person name="Larsson T."/>
            <person name="Lv J."/>
            <person name="Arendt D."/>
            <person name="Savage R."/>
            <person name="Osoegawa K."/>
            <person name="de Jong P."/>
            <person name="Lindberg D.R."/>
            <person name="Seaver E.C."/>
            <person name="Weisblat D.A."/>
            <person name="Putnam N.H."/>
            <person name="Grigoriev I.V."/>
            <person name="Rokhsar D.S."/>
        </authorList>
    </citation>
    <scope>NUCLEOTIDE SEQUENCE</scope>
</reference>
<reference evidence="15 17" key="2">
    <citation type="journal article" date="2013" name="Nature">
        <title>Insights into bilaterian evolution from three spiralian genomes.</title>
        <authorList>
            <person name="Simakov O."/>
            <person name="Marletaz F."/>
            <person name="Cho S.J."/>
            <person name="Edsinger-Gonzales E."/>
            <person name="Havlak P."/>
            <person name="Hellsten U."/>
            <person name="Kuo D.H."/>
            <person name="Larsson T."/>
            <person name="Lv J."/>
            <person name="Arendt D."/>
            <person name="Savage R."/>
            <person name="Osoegawa K."/>
            <person name="de Jong P."/>
            <person name="Grimwood J."/>
            <person name="Chapman J.A."/>
            <person name="Shapiro H."/>
            <person name="Aerts A."/>
            <person name="Otillar R.P."/>
            <person name="Terry A.Y."/>
            <person name="Boore J.L."/>
            <person name="Grigoriev I.V."/>
            <person name="Lindberg D.R."/>
            <person name="Seaver E.C."/>
            <person name="Weisblat D.A."/>
            <person name="Putnam N.H."/>
            <person name="Rokhsar D.S."/>
        </authorList>
    </citation>
    <scope>NUCLEOTIDE SEQUENCE</scope>
</reference>
<dbReference type="OMA" id="MSDGANC"/>
<dbReference type="InterPro" id="IPR016616">
    <property type="entry name" value="Bardet-Biedl_syndrome_2_prot"/>
</dbReference>
<dbReference type="GO" id="GO:0031514">
    <property type="term" value="C:motile cilium"/>
    <property type="evidence" value="ECO:0000318"/>
    <property type="project" value="GO_Central"/>
</dbReference>
<dbReference type="Pfam" id="PF14782">
    <property type="entry name" value="BBS2_GAE"/>
    <property type="match status" value="1"/>
</dbReference>
<organism evidence="16 17">
    <name type="scientific">Helobdella robusta</name>
    <name type="common">Californian leech</name>
    <dbReference type="NCBI Taxonomy" id="6412"/>
    <lineage>
        <taxon>Eukaryota</taxon>
        <taxon>Metazoa</taxon>
        <taxon>Spiralia</taxon>
        <taxon>Lophotrochozoa</taxon>
        <taxon>Annelida</taxon>
        <taxon>Clitellata</taxon>
        <taxon>Hirudinea</taxon>
        <taxon>Rhynchobdellida</taxon>
        <taxon>Glossiphoniidae</taxon>
        <taxon>Helobdella</taxon>
    </lineage>
</organism>
<dbReference type="GO" id="GO:0060271">
    <property type="term" value="P:cilium assembly"/>
    <property type="evidence" value="ECO:0000318"/>
    <property type="project" value="GO_Central"/>
</dbReference>
<evidence type="ECO:0000256" key="2">
    <source>
        <dbReference type="ARBA" id="ARBA00004245"/>
    </source>
</evidence>
<evidence type="ECO:0000256" key="8">
    <source>
        <dbReference type="SAM" id="MobiDB-lite"/>
    </source>
</evidence>
<feature type="domain" description="Ciliary BBSome complex subunit 2 middle region" evidence="11">
    <location>
        <begin position="157"/>
        <end position="264"/>
    </location>
</feature>
<evidence type="ECO:0000256" key="1">
    <source>
        <dbReference type="ARBA" id="ARBA00004138"/>
    </source>
</evidence>
<dbReference type="GO" id="GO:0016020">
    <property type="term" value="C:membrane"/>
    <property type="evidence" value="ECO:0000318"/>
    <property type="project" value="GO_Central"/>
</dbReference>
<dbReference type="InterPro" id="IPR015943">
    <property type="entry name" value="WD40/YVTN_repeat-like_dom_sf"/>
</dbReference>
<reference evidence="16" key="3">
    <citation type="submission" date="2015-06" db="UniProtKB">
        <authorList>
            <consortium name="EnsemblMetazoa"/>
        </authorList>
    </citation>
    <scope>IDENTIFICATION</scope>
</reference>
<dbReference type="Pfam" id="PF14783">
    <property type="entry name" value="BBS2_Mid"/>
    <property type="match status" value="1"/>
</dbReference>
<dbReference type="InterPro" id="IPR055380">
    <property type="entry name" value="BBS2_hp_dom"/>
</dbReference>
<evidence type="ECO:0000313" key="15">
    <source>
        <dbReference type="EMBL" id="ESO03961.1"/>
    </source>
</evidence>
<evidence type="ECO:0000259" key="14">
    <source>
        <dbReference type="Pfam" id="PF23353"/>
    </source>
</evidence>
<feature type="domain" description="BBS2 hairpin" evidence="14">
    <location>
        <begin position="585"/>
        <end position="682"/>
    </location>
</feature>
<keyword evidence="5 7" id="KW-0206">Cytoskeleton</keyword>
<feature type="domain" description="BBS2 GAE" evidence="10">
    <location>
        <begin position="405"/>
        <end position="479"/>
    </location>
</feature>
<dbReference type="InterPro" id="IPR029429">
    <property type="entry name" value="BBS2_Mid"/>
</dbReference>
<evidence type="ECO:0000313" key="17">
    <source>
        <dbReference type="Proteomes" id="UP000015101"/>
    </source>
</evidence>
<dbReference type="GO" id="GO:0043005">
    <property type="term" value="C:neuron projection"/>
    <property type="evidence" value="ECO:0000318"/>
    <property type="project" value="GO_Central"/>
</dbReference>
<dbReference type="EnsemblMetazoa" id="HelroT99764">
    <property type="protein sequence ID" value="HelroP99764"/>
    <property type="gene ID" value="HelroG99764"/>
</dbReference>
<dbReference type="GO" id="GO:1905515">
    <property type="term" value="P:non-motile cilium assembly"/>
    <property type="evidence" value="ECO:0007669"/>
    <property type="project" value="InterPro"/>
</dbReference>
<keyword evidence="17" id="KW-1185">Reference proteome</keyword>
<evidence type="ECO:0000259" key="11">
    <source>
        <dbReference type="Pfam" id="PF14783"/>
    </source>
</evidence>
<protein>
    <recommendedName>
        <fullName evidence="7">Bardet-Biedl syndrome 2 protein homolog</fullName>
    </recommendedName>
</protein>
<evidence type="ECO:0000256" key="6">
    <source>
        <dbReference type="ARBA" id="ARBA00023273"/>
    </source>
</evidence>
<name>T1G9V1_HELRO</name>
<keyword evidence="6 7" id="KW-0966">Cell projection</keyword>
<dbReference type="HOGENOM" id="CLU_023359_0_0_1"/>